<name>A0A0D8B8Q6_9ACTN</name>
<sequence>MTDNVECREAGVDQDVDAMGAMGQCTGCGAALIPGVTATGIGECTACLYGSPVAPWTDDDDEIPPACVGCGDALIVGATALPEGHPARRSWCRECVPVGQGDVAGGYGPGVVVDIDDPASYIV</sequence>
<organism evidence="1 2">
    <name type="scientific">Frankia torreyi</name>
    <dbReference type="NCBI Taxonomy" id="1856"/>
    <lineage>
        <taxon>Bacteria</taxon>
        <taxon>Bacillati</taxon>
        <taxon>Actinomycetota</taxon>
        <taxon>Actinomycetes</taxon>
        <taxon>Frankiales</taxon>
        <taxon>Frankiaceae</taxon>
        <taxon>Frankia</taxon>
    </lineage>
</organism>
<comment type="caution">
    <text evidence="1">The sequence shown here is derived from an EMBL/GenBank/DDBJ whole genome shotgun (WGS) entry which is preliminary data.</text>
</comment>
<dbReference type="PATRIC" id="fig|1502723.3.peg.6804"/>
<dbReference type="EMBL" id="JYFN01000087">
    <property type="protein sequence ID" value="KJE19747.1"/>
    <property type="molecule type" value="Genomic_DNA"/>
</dbReference>
<keyword evidence="2" id="KW-1185">Reference proteome</keyword>
<proteinExistence type="predicted"/>
<dbReference type="AlphaFoldDB" id="A0A0D8B8Q6"/>
<accession>A0A0D8B8Q6</accession>
<evidence type="ECO:0000313" key="2">
    <source>
        <dbReference type="Proteomes" id="UP000032545"/>
    </source>
</evidence>
<gene>
    <name evidence="1" type="ORF">FF36_06002</name>
</gene>
<dbReference type="Proteomes" id="UP000032545">
    <property type="component" value="Unassembled WGS sequence"/>
</dbReference>
<protein>
    <submittedName>
        <fullName evidence="1">Uncharacterized protein</fullName>
    </submittedName>
</protein>
<evidence type="ECO:0000313" key="1">
    <source>
        <dbReference type="EMBL" id="KJE19747.1"/>
    </source>
</evidence>
<reference evidence="1 2" key="2">
    <citation type="journal article" date="2016" name="Genome Announc.">
        <title>Permanent Draft Genome Sequences for Two Variants of Frankia sp. Strain CpI1, the First Frankia Strain Isolated from Root Nodules of Comptonia peregrina.</title>
        <authorList>
            <person name="Oshone R."/>
            <person name="Hurst S.G.IV."/>
            <person name="Abebe-Akele F."/>
            <person name="Simpson S."/>
            <person name="Morris K."/>
            <person name="Thomas W.K."/>
            <person name="Tisa L.S."/>
        </authorList>
    </citation>
    <scope>NUCLEOTIDE SEQUENCE [LARGE SCALE GENOMIC DNA]</scope>
    <source>
        <strain evidence="2">CpI1-S</strain>
    </source>
</reference>
<reference evidence="2" key="1">
    <citation type="submission" date="2015-02" db="EMBL/GenBank/DDBJ databases">
        <title>Draft Genome of Frankia sp. CpI1-S.</title>
        <authorList>
            <person name="Oshone R.T."/>
            <person name="Ngom M."/>
            <person name="Ghodhbane-Gtari F."/>
            <person name="Gtari M."/>
            <person name="Morris K."/>
            <person name="Thomas K."/>
            <person name="Sen A."/>
            <person name="Tisa L.S."/>
        </authorList>
    </citation>
    <scope>NUCLEOTIDE SEQUENCE [LARGE SCALE GENOMIC DNA]</scope>
    <source>
        <strain evidence="2">CpI1-S</strain>
    </source>
</reference>
<dbReference type="RefSeq" id="WP_044888410.1">
    <property type="nucleotide sequence ID" value="NC_002699.1"/>
</dbReference>